<dbReference type="Proteomes" id="UP000076727">
    <property type="component" value="Unassembled WGS sequence"/>
</dbReference>
<feature type="compositionally biased region" description="Acidic residues" evidence="10">
    <location>
        <begin position="59"/>
        <end position="70"/>
    </location>
</feature>
<evidence type="ECO:0000259" key="11">
    <source>
        <dbReference type="Pfam" id="PF21974"/>
    </source>
</evidence>
<dbReference type="GO" id="GO:0061015">
    <property type="term" value="P:snRNA import into nucleus"/>
    <property type="evidence" value="ECO:0007669"/>
    <property type="project" value="InterPro"/>
</dbReference>
<feature type="domain" description="Snurportin-1 m3G cap-binding" evidence="11">
    <location>
        <begin position="176"/>
        <end position="287"/>
    </location>
</feature>
<keyword evidence="13" id="KW-1185">Reference proteome</keyword>
<evidence type="ECO:0000256" key="9">
    <source>
        <dbReference type="ARBA" id="ARBA00023242"/>
    </source>
</evidence>
<dbReference type="STRING" id="1314783.A0A165N5G2"/>
<accession>A0A165N5G2</accession>
<evidence type="ECO:0000256" key="6">
    <source>
        <dbReference type="ARBA" id="ARBA00022448"/>
    </source>
</evidence>
<evidence type="ECO:0000256" key="3">
    <source>
        <dbReference type="ARBA" id="ARBA00004496"/>
    </source>
</evidence>
<dbReference type="GO" id="GO:0005737">
    <property type="term" value="C:cytoplasm"/>
    <property type="evidence" value="ECO:0007669"/>
    <property type="project" value="UniProtKB-SubCell"/>
</dbReference>
<gene>
    <name evidence="12" type="ORF">DAEQUDRAFT_674805</name>
</gene>
<evidence type="ECO:0000256" key="5">
    <source>
        <dbReference type="ARBA" id="ARBA00016034"/>
    </source>
</evidence>
<dbReference type="GO" id="GO:0003723">
    <property type="term" value="F:RNA binding"/>
    <property type="evidence" value="ECO:0007669"/>
    <property type="project" value="UniProtKB-KW"/>
</dbReference>
<reference evidence="12 13" key="1">
    <citation type="journal article" date="2016" name="Mol. Biol. Evol.">
        <title>Comparative Genomics of Early-Diverging Mushroom-Forming Fungi Provides Insights into the Origins of Lignocellulose Decay Capabilities.</title>
        <authorList>
            <person name="Nagy L.G."/>
            <person name="Riley R."/>
            <person name="Tritt A."/>
            <person name="Adam C."/>
            <person name="Daum C."/>
            <person name="Floudas D."/>
            <person name="Sun H."/>
            <person name="Yadav J.S."/>
            <person name="Pangilinan J."/>
            <person name="Larsson K.H."/>
            <person name="Matsuura K."/>
            <person name="Barry K."/>
            <person name="Labutti K."/>
            <person name="Kuo R."/>
            <person name="Ohm R.A."/>
            <person name="Bhattacharya S.S."/>
            <person name="Shirouzu T."/>
            <person name="Yoshinaga Y."/>
            <person name="Martin F.M."/>
            <person name="Grigoriev I.V."/>
            <person name="Hibbett D.S."/>
        </authorList>
    </citation>
    <scope>NUCLEOTIDE SEQUENCE [LARGE SCALE GENOMIC DNA]</scope>
    <source>
        <strain evidence="12 13">L-15889</strain>
    </source>
</reference>
<keyword evidence="9" id="KW-0539">Nucleus</keyword>
<dbReference type="GO" id="GO:0005634">
    <property type="term" value="C:nucleus"/>
    <property type="evidence" value="ECO:0007669"/>
    <property type="project" value="UniProtKB-SubCell"/>
</dbReference>
<sequence length="470" mass="51380">MQGDRKSSYKVPPAAVRDSLTSQEHRRNKALEEQKRRRAERFDSSRQLDFFADLTLGPSDDEADEGDGQDGPEIVRQSLAQFAGMLPLAQETPSASSTASSAMISESAVPAQTAEMQTSGKKRGKTQRKAKAAPSSSGPSKPSKRKPSRWADKCMYAELLEMSEGHDGFDVVSNGIPQDIETGWVAVTPVPIGKRCLAVTHQPSGVPGVAPNLTLRSRVLGKPLMKPFPSPLPPHTVLDCILDENWRDNGILHVLDVLKWKEQDITECETPFRFWWRDMRLSELPVLPPPVHTTEQEGDASANGAPVSARYRFPHPTTFVPVPYHTDTSLTHLLSALIPMTRATRTIAIIRRTIASPQALGMDLDVPVPSELETVPVEIRSDGLLLYVAQATYEPGTGPLSSWVPLEAYTPAAKEANMVIGEAMPESPLNVFERCVFAVQACLLADAMLAVASCGGNSCYRKAPPRRRCL</sequence>
<feature type="region of interest" description="Disordered" evidence="10">
    <location>
        <begin position="1"/>
        <end position="75"/>
    </location>
</feature>
<dbReference type="OrthoDB" id="10003593at2759"/>
<dbReference type="PANTHER" id="PTHR13403">
    <property type="entry name" value="SNURPORTIN1 RNUT1 PROTEIN RNA, U TRANSPORTER 1"/>
    <property type="match status" value="1"/>
</dbReference>
<evidence type="ECO:0000256" key="4">
    <source>
        <dbReference type="ARBA" id="ARBA00007540"/>
    </source>
</evidence>
<evidence type="ECO:0000256" key="1">
    <source>
        <dbReference type="ARBA" id="ARBA00003975"/>
    </source>
</evidence>
<name>A0A165N5G2_9APHY</name>
<keyword evidence="6" id="KW-0813">Transport</keyword>
<feature type="compositionally biased region" description="Basic residues" evidence="10">
    <location>
        <begin position="120"/>
        <end position="131"/>
    </location>
</feature>
<feature type="compositionally biased region" description="Low complexity" evidence="10">
    <location>
        <begin position="132"/>
        <end position="141"/>
    </location>
</feature>
<dbReference type="Pfam" id="PF21974">
    <property type="entry name" value="SPN1_m3Gcap_bd"/>
    <property type="match status" value="1"/>
</dbReference>
<proteinExistence type="inferred from homology"/>
<dbReference type="AlphaFoldDB" id="A0A165N5G2"/>
<feature type="compositionally biased region" description="Basic and acidic residues" evidence="10">
    <location>
        <begin position="23"/>
        <end position="46"/>
    </location>
</feature>
<comment type="similarity">
    <text evidence="4">Belongs to the snurportin family.</text>
</comment>
<comment type="subcellular location">
    <subcellularLocation>
        <location evidence="3">Cytoplasm</location>
    </subcellularLocation>
    <subcellularLocation>
        <location evidence="2">Nucleus</location>
    </subcellularLocation>
</comment>
<comment type="function">
    <text evidence="1">Functions as an U snRNP-specific nuclear import adapter. Involved in the trimethylguanosine (m3G)-cap-dependent nuclear import of U snRNPs. Binds specifically to the terminal m3G-cap U snRNAs.</text>
</comment>
<evidence type="ECO:0000313" key="12">
    <source>
        <dbReference type="EMBL" id="KZT66541.1"/>
    </source>
</evidence>
<dbReference type="Gene3D" id="3.30.470.30">
    <property type="entry name" value="DNA ligase/mRNA capping enzyme"/>
    <property type="match status" value="1"/>
</dbReference>
<dbReference type="EMBL" id="KV429087">
    <property type="protein sequence ID" value="KZT66541.1"/>
    <property type="molecule type" value="Genomic_DNA"/>
</dbReference>
<evidence type="ECO:0000256" key="8">
    <source>
        <dbReference type="ARBA" id="ARBA00022884"/>
    </source>
</evidence>
<dbReference type="InterPro" id="IPR017336">
    <property type="entry name" value="Snurportin-1"/>
</dbReference>
<protein>
    <recommendedName>
        <fullName evidence="5">Snurportin-1</fullName>
    </recommendedName>
</protein>
<dbReference type="PANTHER" id="PTHR13403:SF6">
    <property type="entry name" value="SNURPORTIN-1"/>
    <property type="match status" value="1"/>
</dbReference>
<keyword evidence="7" id="KW-0963">Cytoplasm</keyword>
<organism evidence="12 13">
    <name type="scientific">Daedalea quercina L-15889</name>
    <dbReference type="NCBI Taxonomy" id="1314783"/>
    <lineage>
        <taxon>Eukaryota</taxon>
        <taxon>Fungi</taxon>
        <taxon>Dikarya</taxon>
        <taxon>Basidiomycota</taxon>
        <taxon>Agaricomycotina</taxon>
        <taxon>Agaricomycetes</taxon>
        <taxon>Polyporales</taxon>
        <taxon>Fomitopsis</taxon>
    </lineage>
</organism>
<evidence type="ECO:0000256" key="7">
    <source>
        <dbReference type="ARBA" id="ARBA00022490"/>
    </source>
</evidence>
<dbReference type="InterPro" id="IPR047857">
    <property type="entry name" value="Snurportin1_C"/>
</dbReference>
<evidence type="ECO:0000256" key="2">
    <source>
        <dbReference type="ARBA" id="ARBA00004123"/>
    </source>
</evidence>
<feature type="compositionally biased region" description="Low complexity" evidence="10">
    <location>
        <begin position="94"/>
        <end position="108"/>
    </location>
</feature>
<feature type="region of interest" description="Disordered" evidence="10">
    <location>
        <begin position="89"/>
        <end position="149"/>
    </location>
</feature>
<keyword evidence="8" id="KW-0694">RNA-binding</keyword>
<evidence type="ECO:0000256" key="10">
    <source>
        <dbReference type="SAM" id="MobiDB-lite"/>
    </source>
</evidence>
<evidence type="ECO:0000313" key="13">
    <source>
        <dbReference type="Proteomes" id="UP000076727"/>
    </source>
</evidence>